<feature type="domain" description="PiggyBac transposable element-derived protein" evidence="5">
    <location>
        <begin position="197"/>
        <end position="321"/>
    </location>
</feature>
<dbReference type="GO" id="GO:0046872">
    <property type="term" value="F:metal ion binding"/>
    <property type="evidence" value="ECO:0007669"/>
    <property type="project" value="UniProtKB-KW"/>
</dbReference>
<accession>A0AAV1HME1</accession>
<evidence type="ECO:0000259" key="5">
    <source>
        <dbReference type="Pfam" id="PF13843"/>
    </source>
</evidence>
<name>A0AAV1HME1_XYRNO</name>
<dbReference type="Pfam" id="PF13843">
    <property type="entry name" value="DDE_Tnp_1_7"/>
    <property type="match status" value="1"/>
</dbReference>
<evidence type="ECO:0000256" key="3">
    <source>
        <dbReference type="SAM" id="MobiDB-lite"/>
    </source>
</evidence>
<feature type="compositionally biased region" description="Pro residues" evidence="3">
    <location>
        <begin position="75"/>
        <end position="87"/>
    </location>
</feature>
<dbReference type="Pfam" id="PF13359">
    <property type="entry name" value="DDE_Tnp_4"/>
    <property type="match status" value="1"/>
</dbReference>
<proteinExistence type="predicted"/>
<protein>
    <submittedName>
        <fullName evidence="6">PiggyBac transposable element-derived protein 4-like</fullName>
    </submittedName>
</protein>
<dbReference type="EMBL" id="OY660887">
    <property type="protein sequence ID" value="CAJ1087232.1"/>
    <property type="molecule type" value="Genomic_DNA"/>
</dbReference>
<gene>
    <name evidence="6" type="ORF">XNOV1_A007337</name>
</gene>
<dbReference type="InterPro" id="IPR029526">
    <property type="entry name" value="PGBD"/>
</dbReference>
<evidence type="ECO:0000256" key="1">
    <source>
        <dbReference type="ARBA" id="ARBA00001968"/>
    </source>
</evidence>
<dbReference type="InterPro" id="IPR027806">
    <property type="entry name" value="HARBI1_dom"/>
</dbReference>
<feature type="region of interest" description="Disordered" evidence="3">
    <location>
        <begin position="21"/>
        <end position="192"/>
    </location>
</feature>
<organism evidence="6 7">
    <name type="scientific">Xyrichtys novacula</name>
    <name type="common">Pearly razorfish</name>
    <name type="synonym">Hemipteronotus novacula</name>
    <dbReference type="NCBI Taxonomy" id="13765"/>
    <lineage>
        <taxon>Eukaryota</taxon>
        <taxon>Metazoa</taxon>
        <taxon>Chordata</taxon>
        <taxon>Craniata</taxon>
        <taxon>Vertebrata</taxon>
        <taxon>Euteleostomi</taxon>
        <taxon>Actinopterygii</taxon>
        <taxon>Neopterygii</taxon>
        <taxon>Teleostei</taxon>
        <taxon>Neoteleostei</taxon>
        <taxon>Acanthomorphata</taxon>
        <taxon>Eupercaria</taxon>
        <taxon>Labriformes</taxon>
        <taxon>Labridae</taxon>
        <taxon>Xyrichtys</taxon>
    </lineage>
</organism>
<evidence type="ECO:0000313" key="7">
    <source>
        <dbReference type="Proteomes" id="UP001178508"/>
    </source>
</evidence>
<comment type="cofactor">
    <cofactor evidence="1">
        <name>a divalent metal cation</name>
        <dbReference type="ChEBI" id="CHEBI:60240"/>
    </cofactor>
</comment>
<keyword evidence="2" id="KW-0479">Metal-binding</keyword>
<feature type="domain" description="DDE Tnp4" evidence="4">
    <location>
        <begin position="405"/>
        <end position="454"/>
    </location>
</feature>
<reference evidence="6" key="1">
    <citation type="submission" date="2023-08" db="EMBL/GenBank/DDBJ databases">
        <authorList>
            <person name="Alioto T."/>
            <person name="Alioto T."/>
            <person name="Gomez Garrido J."/>
        </authorList>
    </citation>
    <scope>NUCLEOTIDE SEQUENCE</scope>
</reference>
<feature type="compositionally biased region" description="Low complexity" evidence="3">
    <location>
        <begin position="109"/>
        <end position="123"/>
    </location>
</feature>
<feature type="compositionally biased region" description="Basic and acidic residues" evidence="3">
    <location>
        <begin position="159"/>
        <end position="170"/>
    </location>
</feature>
<dbReference type="Proteomes" id="UP001178508">
    <property type="component" value="Chromosome 24"/>
</dbReference>
<sequence length="511" mass="57213">MEKKTFNTKRDIAEILAEIQRGSDVEFEDSSDSESSNDAGSEEEALFMSDVDPVYDHQEEESEAQAGPSGVFTPPTVPAAVTPPPPLSAREVSPLETSEEGKECEEYVPPQRRSSSSSNSGPSSPDPKRACSCGRVRGCGRGRGGQASKRPRPAPVHPEAQHERWHTKEEPDVEPPTPRFEPKHPPGPRIDTTVQWSPLSLFRLFFSISTINTRINNTNANTAQRLAQGAKYKWSPLSGDSFYLFLSIVLFFGLVRVHSRNDYWRKDWPYQFVFPKCSMTRDKFEAIFRSLHLSDVTEDEENERKRGTPQFDRLFKIKPLYGFRQYMRDKPTKFGYKLFVLADSKTGFTSNFQGYSGTAHCTGRISTLLQGISFLQTAGNRASSTHSPSSLPISCRCEVWQPSALTGNHARAHSVIERAFGMMKTRFRAIFLKALEIHHTFVPQVITACAVLHNICLGAGDTMAPEEDVRDGMPGDEVEDRLEAVSGAHWRDRLSAEVSALEEVDHDHDSQ</sequence>
<dbReference type="PANTHER" id="PTHR46599">
    <property type="entry name" value="PIGGYBAC TRANSPOSABLE ELEMENT-DERIVED PROTEIN 4"/>
    <property type="match status" value="1"/>
</dbReference>
<evidence type="ECO:0000256" key="2">
    <source>
        <dbReference type="ARBA" id="ARBA00022723"/>
    </source>
</evidence>
<dbReference type="PANTHER" id="PTHR46599:SF3">
    <property type="entry name" value="PIGGYBAC TRANSPOSABLE ELEMENT-DERIVED PROTEIN 4"/>
    <property type="match status" value="1"/>
</dbReference>
<keyword evidence="7" id="KW-1185">Reference proteome</keyword>
<evidence type="ECO:0000313" key="6">
    <source>
        <dbReference type="EMBL" id="CAJ1087232.1"/>
    </source>
</evidence>
<dbReference type="AlphaFoldDB" id="A0AAV1HME1"/>
<evidence type="ECO:0000259" key="4">
    <source>
        <dbReference type="Pfam" id="PF13359"/>
    </source>
</evidence>